<sequence length="99" mass="10897">MQTSQRDKPDAPRPMAARNDGHTWGELGAAIGRLAQQVEQSDRAPEVIHNLYCALQNMLAAHCQEMGDANDKELACCYARLQLMMAGRAFPALDDLPDT</sequence>
<feature type="compositionally biased region" description="Basic and acidic residues" evidence="1">
    <location>
        <begin position="1"/>
        <end position="11"/>
    </location>
</feature>
<comment type="caution">
    <text evidence="2">The sequence shown here is derived from an EMBL/GenBank/DDBJ whole genome shotgun (WGS) entry which is preliminary data.</text>
</comment>
<feature type="region of interest" description="Disordered" evidence="1">
    <location>
        <begin position="1"/>
        <end position="21"/>
    </location>
</feature>
<proteinExistence type="predicted"/>
<dbReference type="AlphaFoldDB" id="A0A084IMK9"/>
<protein>
    <submittedName>
        <fullName evidence="2">Uncharacterized protein</fullName>
    </submittedName>
</protein>
<dbReference type="Proteomes" id="UP000028302">
    <property type="component" value="Unassembled WGS sequence"/>
</dbReference>
<dbReference type="EMBL" id="APNK01000008">
    <property type="protein sequence ID" value="KEZ77943.1"/>
    <property type="molecule type" value="Genomic_DNA"/>
</dbReference>
<dbReference type="RefSeq" id="WP_156962472.1">
    <property type="nucleotide sequence ID" value="NZ_APNK01000008.1"/>
</dbReference>
<evidence type="ECO:0000256" key="1">
    <source>
        <dbReference type="SAM" id="MobiDB-lite"/>
    </source>
</evidence>
<organism evidence="2 3">
    <name type="scientific">Salinisphaera hydrothermalis (strain C41B8)</name>
    <dbReference type="NCBI Taxonomy" id="1304275"/>
    <lineage>
        <taxon>Bacteria</taxon>
        <taxon>Pseudomonadati</taxon>
        <taxon>Pseudomonadota</taxon>
        <taxon>Gammaproteobacteria</taxon>
        <taxon>Salinisphaerales</taxon>
        <taxon>Salinisphaeraceae</taxon>
        <taxon>Salinisphaera</taxon>
    </lineage>
</organism>
<accession>A0A084IMK9</accession>
<keyword evidence="3" id="KW-1185">Reference proteome</keyword>
<name>A0A084IMK9_SALHC</name>
<reference evidence="2 3" key="1">
    <citation type="submission" date="2013-03" db="EMBL/GenBank/DDBJ databases">
        <title>Salinisphaera hydrothermalis C41B8 Genome Sequencing.</title>
        <authorList>
            <person name="Li C."/>
            <person name="Lai Q."/>
            <person name="Shao Z."/>
        </authorList>
    </citation>
    <scope>NUCLEOTIDE SEQUENCE [LARGE SCALE GENOMIC DNA]</scope>
    <source>
        <strain evidence="2 3">C41B8</strain>
    </source>
</reference>
<gene>
    <name evidence="2" type="ORF">C41B8_07847</name>
</gene>
<evidence type="ECO:0000313" key="2">
    <source>
        <dbReference type="EMBL" id="KEZ77943.1"/>
    </source>
</evidence>
<evidence type="ECO:0000313" key="3">
    <source>
        <dbReference type="Proteomes" id="UP000028302"/>
    </source>
</evidence>